<keyword evidence="13" id="KW-1185">Reference proteome</keyword>
<organism evidence="12 13">
    <name type="scientific">Zeimonas arvi</name>
    <dbReference type="NCBI Taxonomy" id="2498847"/>
    <lineage>
        <taxon>Bacteria</taxon>
        <taxon>Pseudomonadati</taxon>
        <taxon>Pseudomonadota</taxon>
        <taxon>Betaproteobacteria</taxon>
        <taxon>Burkholderiales</taxon>
        <taxon>Burkholderiaceae</taxon>
        <taxon>Zeimonas</taxon>
    </lineage>
</organism>
<evidence type="ECO:0000313" key="13">
    <source>
        <dbReference type="Proteomes" id="UP000321548"/>
    </source>
</evidence>
<dbReference type="EC" id="1.14.11.55" evidence="10"/>
<evidence type="ECO:0000256" key="11">
    <source>
        <dbReference type="SAM" id="MobiDB-lite"/>
    </source>
</evidence>
<evidence type="ECO:0000256" key="8">
    <source>
        <dbReference type="ARBA" id="ARBA00023004"/>
    </source>
</evidence>
<dbReference type="EMBL" id="VDUY01000008">
    <property type="protein sequence ID" value="TXL63582.1"/>
    <property type="molecule type" value="Genomic_DNA"/>
</dbReference>
<sequence length="315" mass="34652">MTTTSTTAARARAPAPGEDRYPSRVATKATITDRKDPVVYGRAGDGPLSESELRFYQDNGYLSFDGLLSADDLAACLNELQRLRTDDAVKASPEAVIEPESRELRSVFSIHKSSALLRRLCGHPRLVAIARQLLGSEVYIHQSRINYKGGFRGKEFYWHSDFETWHVEDGVPAMRMVSCSIALTPNTSHNGPLMIVPGSHQRYVSCVGETPDDNYKSSLKRQEVGVPDDASLTQLVDEFGIAAPIGPAGSVTFFECNAMHGSNSNITPMPRSNLFVVYNSVENKPVAPFCGLEPRPNFIAEREDFTPAAELAKDR</sequence>
<accession>A0A5C8NQI7</accession>
<evidence type="ECO:0000256" key="4">
    <source>
        <dbReference type="ARBA" id="ARBA00011738"/>
    </source>
</evidence>
<evidence type="ECO:0000256" key="7">
    <source>
        <dbReference type="ARBA" id="ARBA00023002"/>
    </source>
</evidence>
<evidence type="ECO:0000256" key="9">
    <source>
        <dbReference type="ARBA" id="ARBA00049228"/>
    </source>
</evidence>
<comment type="cofactor">
    <cofactor evidence="1">
        <name>Fe(2+)</name>
        <dbReference type="ChEBI" id="CHEBI:29033"/>
    </cofactor>
</comment>
<dbReference type="InterPro" id="IPR008775">
    <property type="entry name" value="Phytyl_CoA_dOase-like"/>
</dbReference>
<comment type="subunit">
    <text evidence="4">Homodimer.</text>
</comment>
<keyword evidence="5" id="KW-0479">Metal-binding</keyword>
<evidence type="ECO:0000256" key="1">
    <source>
        <dbReference type="ARBA" id="ARBA00001954"/>
    </source>
</evidence>
<dbReference type="Proteomes" id="UP000321548">
    <property type="component" value="Unassembled WGS sequence"/>
</dbReference>
<proteinExistence type="inferred from homology"/>
<comment type="catalytic activity">
    <reaction evidence="9">
        <text>L-ectoine + 2-oxoglutarate + O2 = 5-hydroxyectoine + succinate + CO2</text>
        <dbReference type="Rhea" id="RHEA:45740"/>
        <dbReference type="ChEBI" id="CHEBI:15379"/>
        <dbReference type="ChEBI" id="CHEBI:16526"/>
        <dbReference type="ChEBI" id="CHEBI:16810"/>
        <dbReference type="ChEBI" id="CHEBI:30031"/>
        <dbReference type="ChEBI" id="CHEBI:58515"/>
        <dbReference type="ChEBI" id="CHEBI:85413"/>
        <dbReference type="EC" id="1.14.11.55"/>
    </reaction>
</comment>
<evidence type="ECO:0000256" key="2">
    <source>
        <dbReference type="ARBA" id="ARBA00004063"/>
    </source>
</evidence>
<dbReference type="InterPro" id="IPR012774">
    <property type="entry name" value="EctD"/>
</dbReference>
<evidence type="ECO:0000313" key="12">
    <source>
        <dbReference type="EMBL" id="TXL63582.1"/>
    </source>
</evidence>
<keyword evidence="6" id="KW-0223">Dioxygenase</keyword>
<protein>
    <recommendedName>
        <fullName evidence="10">Ectoine hydroxylase</fullName>
        <ecNumber evidence="10">1.14.11.55</ecNumber>
    </recommendedName>
</protein>
<dbReference type="RefSeq" id="WP_147705736.1">
    <property type="nucleotide sequence ID" value="NZ_VDUY01000008.1"/>
</dbReference>
<dbReference type="GO" id="GO:0016706">
    <property type="term" value="F:2-oxoglutarate-dependent dioxygenase activity"/>
    <property type="evidence" value="ECO:0007669"/>
    <property type="project" value="InterPro"/>
</dbReference>
<dbReference type="PANTHER" id="PTHR20883:SF48">
    <property type="entry name" value="ECTOINE DIOXYGENASE"/>
    <property type="match status" value="1"/>
</dbReference>
<evidence type="ECO:0000256" key="10">
    <source>
        <dbReference type="NCBIfam" id="TIGR02408"/>
    </source>
</evidence>
<comment type="function">
    <text evidence="2">Involved in the biosynthesis of 5-hydroxyectoine, called compatible solute, which helps organisms to survive extreme osmotic stress by acting as a highly soluble organic osmolyte. Catalyzes the 2-oxoglutarate-dependent selective hydroxylation of L-ectoine to yield (4S,5S)-5-hydroxyectoine.</text>
</comment>
<feature type="region of interest" description="Disordered" evidence="11">
    <location>
        <begin position="1"/>
        <end position="28"/>
    </location>
</feature>
<keyword evidence="8" id="KW-0408">Iron</keyword>
<dbReference type="Pfam" id="PF05721">
    <property type="entry name" value="PhyH"/>
    <property type="match status" value="1"/>
</dbReference>
<dbReference type="NCBIfam" id="TIGR02408">
    <property type="entry name" value="ectoine_ThpD"/>
    <property type="match status" value="1"/>
</dbReference>
<dbReference type="GO" id="GO:0005506">
    <property type="term" value="F:iron ion binding"/>
    <property type="evidence" value="ECO:0007669"/>
    <property type="project" value="UniProtKB-ARBA"/>
</dbReference>
<evidence type="ECO:0000256" key="6">
    <source>
        <dbReference type="ARBA" id="ARBA00022964"/>
    </source>
</evidence>
<keyword evidence="7 12" id="KW-0560">Oxidoreductase</keyword>
<dbReference type="PANTHER" id="PTHR20883">
    <property type="entry name" value="PHYTANOYL-COA DIOXYGENASE DOMAIN CONTAINING 1"/>
    <property type="match status" value="1"/>
</dbReference>
<comment type="caution">
    <text evidence="12">The sequence shown here is derived from an EMBL/GenBank/DDBJ whole genome shotgun (WGS) entry which is preliminary data.</text>
</comment>
<reference evidence="12 13" key="1">
    <citation type="submission" date="2019-06" db="EMBL/GenBank/DDBJ databases">
        <title>Quisquiliibacterium sp. nov., isolated from a maize field.</title>
        <authorList>
            <person name="Lin S.-Y."/>
            <person name="Tsai C.-F."/>
            <person name="Young C.-C."/>
        </authorList>
    </citation>
    <scope>NUCLEOTIDE SEQUENCE [LARGE SCALE GENOMIC DNA]</scope>
    <source>
        <strain evidence="12 13">CC-CFT501</strain>
    </source>
</reference>
<gene>
    <name evidence="12" type="primary">thpD</name>
    <name evidence="12" type="ORF">FHP08_17250</name>
</gene>
<name>A0A5C8NQI7_9BURK</name>
<comment type="similarity">
    <text evidence="3">Belongs to the PhyH family. EctD subfamily.</text>
</comment>
<dbReference type="AlphaFoldDB" id="A0A5C8NQI7"/>
<dbReference type="SUPFAM" id="SSF51197">
    <property type="entry name" value="Clavaminate synthase-like"/>
    <property type="match status" value="1"/>
</dbReference>
<dbReference type="OrthoDB" id="9791262at2"/>
<evidence type="ECO:0000256" key="5">
    <source>
        <dbReference type="ARBA" id="ARBA00022723"/>
    </source>
</evidence>
<feature type="compositionally biased region" description="Low complexity" evidence="11">
    <location>
        <begin position="1"/>
        <end position="16"/>
    </location>
</feature>
<evidence type="ECO:0000256" key="3">
    <source>
        <dbReference type="ARBA" id="ARBA00007851"/>
    </source>
</evidence>
<dbReference type="Gene3D" id="2.60.120.620">
    <property type="entry name" value="q2cbj1_9rhob like domain"/>
    <property type="match status" value="1"/>
</dbReference>